<dbReference type="PANTHER" id="PTHR23359">
    <property type="entry name" value="NUCLEOTIDE KINASE"/>
    <property type="match status" value="1"/>
</dbReference>
<protein>
    <recommendedName>
        <fullName evidence="7">Adenylate kinase active site lid domain-containing protein</fullName>
    </recommendedName>
</protein>
<name>A0A1D1VKZ8_RAMVA</name>
<evidence type="ECO:0000256" key="2">
    <source>
        <dbReference type="ARBA" id="ARBA00022741"/>
    </source>
</evidence>
<sequence length="249" mass="28052">MDDNPNMCEFRKAGLPIYFLVGGPGSGKATQAARLQCKLGYTVINIGKLLRDEVCSGSGNAKLNHTLDTGELAPQDVAMKLLKEALLKSLCARKPILIIGFPRNVCQLQAFEKEISQAKGTFYLDASDCTLKNRQKFRGRADDKLETIEKKLHIFRKQTRPMIEQMINTGRISRVSAGYNLCRREQPDCCLALLHPRSMERSPPTRSLRNCTKLYKVRAAVSRQTPDVTRGRTNLVFVQNRCLVRVDPR</sequence>
<dbReference type="PRINTS" id="PR00094">
    <property type="entry name" value="ADENYLTKNASE"/>
</dbReference>
<evidence type="ECO:0000313" key="5">
    <source>
        <dbReference type="EMBL" id="GAU99593.1"/>
    </source>
</evidence>
<comment type="caution">
    <text evidence="5">The sequence shown here is derived from an EMBL/GenBank/DDBJ whole genome shotgun (WGS) entry which is preliminary data.</text>
</comment>
<gene>
    <name evidence="5" type="primary">RvY_10567-1</name>
    <name evidence="5" type="synonym">RvY_10567.1</name>
    <name evidence="5" type="ORF">RvY_10567</name>
</gene>
<proteinExistence type="inferred from homology"/>
<evidence type="ECO:0000313" key="6">
    <source>
        <dbReference type="Proteomes" id="UP000186922"/>
    </source>
</evidence>
<keyword evidence="3 4" id="KW-0418">Kinase</keyword>
<dbReference type="Pfam" id="PF00406">
    <property type="entry name" value="ADK"/>
    <property type="match status" value="1"/>
</dbReference>
<reference evidence="5 6" key="1">
    <citation type="journal article" date="2016" name="Nat. Commun.">
        <title>Extremotolerant tardigrade genome and improved radiotolerance of human cultured cells by tardigrade-unique protein.</title>
        <authorList>
            <person name="Hashimoto T."/>
            <person name="Horikawa D.D."/>
            <person name="Saito Y."/>
            <person name="Kuwahara H."/>
            <person name="Kozuka-Hata H."/>
            <person name="Shin-I T."/>
            <person name="Minakuchi Y."/>
            <person name="Ohishi K."/>
            <person name="Motoyama A."/>
            <person name="Aizu T."/>
            <person name="Enomoto A."/>
            <person name="Kondo K."/>
            <person name="Tanaka S."/>
            <person name="Hara Y."/>
            <person name="Koshikawa S."/>
            <person name="Sagara H."/>
            <person name="Miura T."/>
            <person name="Yokobori S."/>
            <person name="Miyagawa K."/>
            <person name="Suzuki Y."/>
            <person name="Kubo T."/>
            <person name="Oyama M."/>
            <person name="Kohara Y."/>
            <person name="Fujiyama A."/>
            <person name="Arakawa K."/>
            <person name="Katayama T."/>
            <person name="Toyoda A."/>
            <person name="Kunieda T."/>
        </authorList>
    </citation>
    <scope>NUCLEOTIDE SEQUENCE [LARGE SCALE GENOMIC DNA]</scope>
    <source>
        <strain evidence="5 6">YOKOZUNA-1</strain>
    </source>
</reference>
<dbReference type="SUPFAM" id="SSF52540">
    <property type="entry name" value="P-loop containing nucleoside triphosphate hydrolases"/>
    <property type="match status" value="1"/>
</dbReference>
<comment type="similarity">
    <text evidence="4">Belongs to the adenylate kinase family.</text>
</comment>
<dbReference type="InterPro" id="IPR027417">
    <property type="entry name" value="P-loop_NTPase"/>
</dbReference>
<dbReference type="GO" id="GO:0019205">
    <property type="term" value="F:nucleobase-containing compound kinase activity"/>
    <property type="evidence" value="ECO:0007669"/>
    <property type="project" value="InterPro"/>
</dbReference>
<dbReference type="GO" id="GO:0005524">
    <property type="term" value="F:ATP binding"/>
    <property type="evidence" value="ECO:0007669"/>
    <property type="project" value="InterPro"/>
</dbReference>
<dbReference type="InterPro" id="IPR000850">
    <property type="entry name" value="Adenylat/UMP-CMP_kin"/>
</dbReference>
<dbReference type="AlphaFoldDB" id="A0A1D1VKZ8"/>
<dbReference type="STRING" id="947166.A0A1D1VKZ8"/>
<evidence type="ECO:0000256" key="4">
    <source>
        <dbReference type="RuleBase" id="RU003330"/>
    </source>
</evidence>
<accession>A0A1D1VKZ8</accession>
<evidence type="ECO:0000256" key="3">
    <source>
        <dbReference type="ARBA" id="ARBA00022777"/>
    </source>
</evidence>
<dbReference type="CDD" id="cd01428">
    <property type="entry name" value="ADK"/>
    <property type="match status" value="1"/>
</dbReference>
<evidence type="ECO:0000256" key="1">
    <source>
        <dbReference type="ARBA" id="ARBA00022679"/>
    </source>
</evidence>
<dbReference type="Gene3D" id="3.40.50.300">
    <property type="entry name" value="P-loop containing nucleotide triphosphate hydrolases"/>
    <property type="match status" value="1"/>
</dbReference>
<keyword evidence="2" id="KW-0547">Nucleotide-binding</keyword>
<evidence type="ECO:0008006" key="7">
    <source>
        <dbReference type="Google" id="ProtNLM"/>
    </source>
</evidence>
<dbReference type="OrthoDB" id="6436361at2759"/>
<dbReference type="EMBL" id="BDGG01000005">
    <property type="protein sequence ID" value="GAU99593.1"/>
    <property type="molecule type" value="Genomic_DNA"/>
</dbReference>
<dbReference type="Proteomes" id="UP000186922">
    <property type="component" value="Unassembled WGS sequence"/>
</dbReference>
<keyword evidence="1 4" id="KW-0808">Transferase</keyword>
<dbReference type="GO" id="GO:0006139">
    <property type="term" value="P:nucleobase-containing compound metabolic process"/>
    <property type="evidence" value="ECO:0007669"/>
    <property type="project" value="InterPro"/>
</dbReference>
<keyword evidence="6" id="KW-1185">Reference proteome</keyword>
<organism evidence="5 6">
    <name type="scientific">Ramazzottius varieornatus</name>
    <name type="common">Water bear</name>
    <name type="synonym">Tardigrade</name>
    <dbReference type="NCBI Taxonomy" id="947166"/>
    <lineage>
        <taxon>Eukaryota</taxon>
        <taxon>Metazoa</taxon>
        <taxon>Ecdysozoa</taxon>
        <taxon>Tardigrada</taxon>
        <taxon>Eutardigrada</taxon>
        <taxon>Parachela</taxon>
        <taxon>Hypsibioidea</taxon>
        <taxon>Ramazzottiidae</taxon>
        <taxon>Ramazzottius</taxon>
    </lineage>
</organism>